<dbReference type="InParanoid" id="A0A0M9UCX8"/>
<evidence type="ECO:0000313" key="4">
    <source>
        <dbReference type="Proteomes" id="UP000037784"/>
    </source>
</evidence>
<dbReference type="Gene3D" id="1.25.40.10">
    <property type="entry name" value="Tetratricopeptide repeat domain"/>
    <property type="match status" value="1"/>
</dbReference>
<dbReference type="SUPFAM" id="SSF48452">
    <property type="entry name" value="TPR-like"/>
    <property type="match status" value="1"/>
</dbReference>
<dbReference type="InterPro" id="IPR019734">
    <property type="entry name" value="TPR_rpt"/>
</dbReference>
<protein>
    <recommendedName>
        <fullName evidence="2">Peptidase C39-like domain-containing protein</fullName>
    </recommendedName>
</protein>
<dbReference type="InterPro" id="IPR039564">
    <property type="entry name" value="Peptidase_C39-like"/>
</dbReference>
<feature type="repeat" description="TPR" evidence="1">
    <location>
        <begin position="214"/>
        <end position="247"/>
    </location>
</feature>
<evidence type="ECO:0000256" key="1">
    <source>
        <dbReference type="PROSITE-ProRule" id="PRU00339"/>
    </source>
</evidence>
<reference evidence="3 4" key="1">
    <citation type="journal article" date="2015" name="Genome Announc.">
        <title>Draft Genome Sequence of a Heterotrophic Facultative Anaerobic Thermophilic Bacterium, Ardenticatena maritima Strain 110ST.</title>
        <authorList>
            <person name="Kawaichi S."/>
            <person name="Yoshida T."/>
            <person name="Sako Y."/>
            <person name="Nakamura R."/>
        </authorList>
    </citation>
    <scope>NUCLEOTIDE SEQUENCE [LARGE SCALE GENOMIC DNA]</scope>
    <source>
        <strain evidence="3 4">110S</strain>
    </source>
</reference>
<keyword evidence="1" id="KW-0802">TPR repeat</keyword>
<dbReference type="Pfam" id="PF00515">
    <property type="entry name" value="TPR_1"/>
    <property type="match status" value="1"/>
</dbReference>
<dbReference type="PROSITE" id="PS50005">
    <property type="entry name" value="TPR"/>
    <property type="match status" value="1"/>
</dbReference>
<organism evidence="3 4">
    <name type="scientific">Ardenticatena maritima</name>
    <dbReference type="NCBI Taxonomy" id="872965"/>
    <lineage>
        <taxon>Bacteria</taxon>
        <taxon>Bacillati</taxon>
        <taxon>Chloroflexota</taxon>
        <taxon>Ardenticatenia</taxon>
        <taxon>Ardenticatenales</taxon>
        <taxon>Ardenticatenaceae</taxon>
        <taxon>Ardenticatena</taxon>
    </lineage>
</organism>
<dbReference type="EMBL" id="BBZA01000143">
    <property type="protein sequence ID" value="GAP63438.1"/>
    <property type="molecule type" value="Genomic_DNA"/>
</dbReference>
<dbReference type="Gene3D" id="3.90.70.10">
    <property type="entry name" value="Cysteine proteinases"/>
    <property type="match status" value="1"/>
</dbReference>
<reference evidence="4" key="2">
    <citation type="submission" date="2015-08" db="EMBL/GenBank/DDBJ databases">
        <title>Draft Genome Sequence of a Heterotrophic Facultative Anaerobic Bacterium Ardenticatena maritima Strain 110S.</title>
        <authorList>
            <person name="Kawaichi S."/>
            <person name="Yoshida T."/>
            <person name="Sako Y."/>
            <person name="Nakamura R."/>
        </authorList>
    </citation>
    <scope>NUCLEOTIDE SEQUENCE [LARGE SCALE GENOMIC DNA]</scope>
    <source>
        <strain evidence="4">110S</strain>
    </source>
</reference>
<dbReference type="Pfam" id="PF13428">
    <property type="entry name" value="TPR_14"/>
    <property type="match status" value="1"/>
</dbReference>
<dbReference type="SMART" id="SM00028">
    <property type="entry name" value="TPR"/>
    <property type="match status" value="2"/>
</dbReference>
<dbReference type="Proteomes" id="UP000037784">
    <property type="component" value="Unassembled WGS sequence"/>
</dbReference>
<evidence type="ECO:0000259" key="2">
    <source>
        <dbReference type="Pfam" id="PF13529"/>
    </source>
</evidence>
<name>A0A0M9UCX8_9CHLR</name>
<dbReference type="AlphaFoldDB" id="A0A0M9UCX8"/>
<gene>
    <name evidence="3" type="ORF">ARMA_1861</name>
</gene>
<comment type="caution">
    <text evidence="3">The sequence shown here is derived from an EMBL/GenBank/DDBJ whole genome shotgun (WGS) entry which is preliminary data.</text>
</comment>
<feature type="domain" description="Peptidase C39-like" evidence="2">
    <location>
        <begin position="38"/>
        <end position="146"/>
    </location>
</feature>
<keyword evidence="4" id="KW-1185">Reference proteome</keyword>
<sequence length="331" mass="37330">MLAQPYQGNEGVVLATPIAPTQGPDRVVLGPMTHDWQKLNNCGPTTTAMFLSYFGIQVTQFDTAAFLKPNPRDRNVNPGEIAAYLRQQGFEVFVGINGDIPLLERLLQAGFPVIVEQWLQYDGGMGHYRVVRGFDRTKQEILFNDSFLGPDIWFTYADFLRDWAYYNNLYIVAYPPEQTDLVRSIIGDDWEPANMWARLARDMEARIAQAPNDALAWYGLGEARLRLGDPEGAIEAYERAIAIGLPFRYLWYRYGYLEALNLVGQYEKVLQVSDEVLASMEMSEDMRYQRAVALKALGRTDEARAELEKALEEHPGFGPAAVLLQTLTGGS</sequence>
<dbReference type="InterPro" id="IPR011990">
    <property type="entry name" value="TPR-like_helical_dom_sf"/>
</dbReference>
<proteinExistence type="predicted"/>
<accession>A0A0M9UCX8</accession>
<dbReference type="Pfam" id="PF13529">
    <property type="entry name" value="Peptidase_C39_2"/>
    <property type="match status" value="1"/>
</dbReference>
<evidence type="ECO:0000313" key="3">
    <source>
        <dbReference type="EMBL" id="GAP63438.1"/>
    </source>
</evidence>